<evidence type="ECO:0000256" key="3">
    <source>
        <dbReference type="ARBA" id="ARBA00022734"/>
    </source>
</evidence>
<accession>A0A9W2XBA8</accession>
<evidence type="ECO:0000256" key="6">
    <source>
        <dbReference type="ARBA" id="ARBA00023136"/>
    </source>
</evidence>
<keyword evidence="2 9" id="KW-0812">Transmembrane</keyword>
<evidence type="ECO:0000256" key="1">
    <source>
        <dbReference type="ARBA" id="ARBA00004167"/>
    </source>
</evidence>
<keyword evidence="6 9" id="KW-0472">Membrane</keyword>
<evidence type="ECO:0000256" key="5">
    <source>
        <dbReference type="ARBA" id="ARBA00022989"/>
    </source>
</evidence>
<dbReference type="InterPro" id="IPR013783">
    <property type="entry name" value="Ig-like_fold"/>
</dbReference>
<comment type="subcellular location">
    <subcellularLocation>
        <location evidence="1">Membrane</location>
        <topology evidence="1">Single-pass membrane protein</topology>
    </subcellularLocation>
</comment>
<evidence type="ECO:0000256" key="4">
    <source>
        <dbReference type="ARBA" id="ARBA00022889"/>
    </source>
</evidence>
<dbReference type="GO" id="GO:0007155">
    <property type="term" value="P:cell adhesion"/>
    <property type="evidence" value="ECO:0007669"/>
    <property type="project" value="UniProtKB-KW"/>
</dbReference>
<dbReference type="InterPro" id="IPR051036">
    <property type="entry name" value="SIGLEC"/>
</dbReference>
<keyword evidence="7" id="KW-1015">Disulfide bond</keyword>
<keyword evidence="3" id="KW-0430">Lectin</keyword>
<dbReference type="Pfam" id="PF08205">
    <property type="entry name" value="C2-set_2"/>
    <property type="match status" value="4"/>
</dbReference>
<keyword evidence="10" id="KW-0732">Signal</keyword>
<feature type="signal peptide" evidence="10">
    <location>
        <begin position="1"/>
        <end position="19"/>
    </location>
</feature>
<sequence length="620" mass="67240">MAAALILLFAVCLLPGSLCREFKVILPQTIEVLNGSCVTVPCSFDIEETYDEKLDHTCTAKWLINKETVFNRKTASPEEGKLLGNLTNKDCTTTFNKTPSDDATYEFRLKCQILIYSFTEPTVTIVAKADPPRPTLSPSTLEVRAGASVTLSCSAPAPCLSLPPHITWTSGLGDSQETMKELEDKTQVKTSVLNVTISRLHHKKEISCTAAYSKGNGDTASAVSALTAVVSFPPQILDSSICTTTPSEVTCSCETEGNPLPTVYWYLDGTRLSHSDTFTISTEAHGDTGLKSIITVCQSDMKHRSILVCNSSNSLSSISQRLYNNSYKEQGLCSLCREFKVILPQTIEVLNGSCVTVPCSFDIEEKYDEEIDHTCVPPADPPRPTLSPSTLEVRAGASVTLSCSAPAPCLSLPPHITWTSGLGDSQETMKELEDKTQVKTSVLNVTISRLHHKKEISCTAAYSKGNGDTASAVSALTAVVSFPPQILDSSICTTTPSEVTCSCETEGNPLPTVYWYLDGTRLSHSDTFTISTEAHGDTGLKSIITVCQSDMKHRSILVCNSSNSLSSISQRLYNNSYEEQGQVTITTIIRLVVWFLLSCALLLIGISYSKQLNVLTPTQQ</sequence>
<feature type="domain" description="Ig-like" evidence="11">
    <location>
        <begin position="234"/>
        <end position="319"/>
    </location>
</feature>
<dbReference type="SUPFAM" id="SSF48726">
    <property type="entry name" value="Immunoglobulin"/>
    <property type="match status" value="2"/>
</dbReference>
<dbReference type="Gene3D" id="2.60.40.10">
    <property type="entry name" value="Immunoglobulins"/>
    <property type="match status" value="6"/>
</dbReference>
<evidence type="ECO:0000313" key="12">
    <source>
        <dbReference type="Proteomes" id="UP000515150"/>
    </source>
</evidence>
<dbReference type="GO" id="GO:0005886">
    <property type="term" value="C:plasma membrane"/>
    <property type="evidence" value="ECO:0007669"/>
    <property type="project" value="TreeGrafter"/>
</dbReference>
<dbReference type="InterPro" id="IPR013162">
    <property type="entry name" value="CD80_C2-set"/>
</dbReference>
<evidence type="ECO:0000259" key="11">
    <source>
        <dbReference type="PROSITE" id="PS50835"/>
    </source>
</evidence>
<dbReference type="InterPro" id="IPR036179">
    <property type="entry name" value="Ig-like_dom_sf"/>
</dbReference>
<keyword evidence="12" id="KW-1185">Reference proteome</keyword>
<dbReference type="AlphaFoldDB" id="A0A9W2XBA8"/>
<evidence type="ECO:0000313" key="13">
    <source>
        <dbReference type="RefSeq" id="XP_055359196.1"/>
    </source>
</evidence>
<dbReference type="PROSITE" id="PS50835">
    <property type="entry name" value="IG_LIKE"/>
    <property type="match status" value="4"/>
</dbReference>
<gene>
    <name evidence="13" type="primary">LOC114843069</name>
</gene>
<dbReference type="KEGG" id="bspl:114843069"/>
<keyword evidence="5 9" id="KW-1133">Transmembrane helix</keyword>
<dbReference type="PANTHER" id="PTHR12035:SF125">
    <property type="entry name" value="SIALIC ACID-BINDING IG-LIKE LECTIN 5"/>
    <property type="match status" value="1"/>
</dbReference>
<proteinExistence type="inferred from homology"/>
<comment type="similarity">
    <text evidence="8">Belongs to the immunoglobulin superfamily. SIGLEC (sialic acid binding Ig-like lectin) family.</text>
</comment>
<feature type="transmembrane region" description="Helical" evidence="9">
    <location>
        <begin position="588"/>
        <end position="608"/>
    </location>
</feature>
<feature type="domain" description="Ig-like" evidence="11">
    <location>
        <begin position="132"/>
        <end position="224"/>
    </location>
</feature>
<feature type="chain" id="PRO_5040890641" evidence="10">
    <location>
        <begin position="20"/>
        <end position="620"/>
    </location>
</feature>
<evidence type="ECO:0000256" key="9">
    <source>
        <dbReference type="SAM" id="Phobius"/>
    </source>
</evidence>
<organism evidence="12 13">
    <name type="scientific">Betta splendens</name>
    <name type="common">Siamese fighting fish</name>
    <dbReference type="NCBI Taxonomy" id="158456"/>
    <lineage>
        <taxon>Eukaryota</taxon>
        <taxon>Metazoa</taxon>
        <taxon>Chordata</taxon>
        <taxon>Craniata</taxon>
        <taxon>Vertebrata</taxon>
        <taxon>Euteleostomi</taxon>
        <taxon>Actinopterygii</taxon>
        <taxon>Neopterygii</taxon>
        <taxon>Teleostei</taxon>
        <taxon>Neoteleostei</taxon>
        <taxon>Acanthomorphata</taxon>
        <taxon>Anabantaria</taxon>
        <taxon>Anabantiformes</taxon>
        <taxon>Anabantoidei</taxon>
        <taxon>Osphronemidae</taxon>
        <taxon>Betta</taxon>
    </lineage>
</organism>
<evidence type="ECO:0000256" key="2">
    <source>
        <dbReference type="ARBA" id="ARBA00022692"/>
    </source>
</evidence>
<dbReference type="InterPro" id="IPR007110">
    <property type="entry name" value="Ig-like_dom"/>
</dbReference>
<dbReference type="SMART" id="SM00409">
    <property type="entry name" value="IG"/>
    <property type="match status" value="3"/>
</dbReference>
<reference evidence="13" key="1">
    <citation type="submission" date="2025-08" db="UniProtKB">
        <authorList>
            <consortium name="RefSeq"/>
        </authorList>
    </citation>
    <scope>IDENTIFICATION</scope>
</reference>
<dbReference type="RefSeq" id="XP_055359196.1">
    <property type="nucleotide sequence ID" value="XM_055503221.1"/>
</dbReference>
<dbReference type="GO" id="GO:0030246">
    <property type="term" value="F:carbohydrate binding"/>
    <property type="evidence" value="ECO:0007669"/>
    <property type="project" value="UniProtKB-KW"/>
</dbReference>
<evidence type="ECO:0000256" key="7">
    <source>
        <dbReference type="ARBA" id="ARBA00023157"/>
    </source>
</evidence>
<dbReference type="GeneID" id="114843069"/>
<feature type="domain" description="Ig-like" evidence="11">
    <location>
        <begin position="484"/>
        <end position="569"/>
    </location>
</feature>
<keyword evidence="4" id="KW-0130">Cell adhesion</keyword>
<evidence type="ECO:0000256" key="8">
    <source>
        <dbReference type="ARBA" id="ARBA00038361"/>
    </source>
</evidence>
<feature type="domain" description="Ig-like" evidence="11">
    <location>
        <begin position="382"/>
        <end position="474"/>
    </location>
</feature>
<evidence type="ECO:0000256" key="10">
    <source>
        <dbReference type="SAM" id="SignalP"/>
    </source>
</evidence>
<protein>
    <submittedName>
        <fullName evidence="13">Peroxidasin-like</fullName>
    </submittedName>
</protein>
<dbReference type="GO" id="GO:0033691">
    <property type="term" value="F:sialic acid binding"/>
    <property type="evidence" value="ECO:0007669"/>
    <property type="project" value="TreeGrafter"/>
</dbReference>
<dbReference type="PANTHER" id="PTHR12035">
    <property type="entry name" value="SIALIC ACID BINDING IMMUNOGLOBULIN-LIKE LECTIN"/>
    <property type="match status" value="1"/>
</dbReference>
<dbReference type="OrthoDB" id="10039395at2759"/>
<dbReference type="InterPro" id="IPR003599">
    <property type="entry name" value="Ig_sub"/>
</dbReference>
<dbReference type="Proteomes" id="UP000515150">
    <property type="component" value="Chromosome 16"/>
</dbReference>
<name>A0A9W2XBA8_BETSP</name>